<evidence type="ECO:0000256" key="3">
    <source>
        <dbReference type="ARBA" id="ARBA00023242"/>
    </source>
</evidence>
<proteinExistence type="predicted"/>
<protein>
    <recommendedName>
        <fullName evidence="7">WAC domain-containing protein</fullName>
    </recommendedName>
</protein>
<feature type="region of interest" description="Disordered" evidence="6">
    <location>
        <begin position="662"/>
        <end position="747"/>
    </location>
</feature>
<feature type="compositionally biased region" description="Acidic residues" evidence="6">
    <location>
        <begin position="471"/>
        <end position="482"/>
    </location>
</feature>
<evidence type="ECO:0000256" key="6">
    <source>
        <dbReference type="SAM" id="MobiDB-lite"/>
    </source>
</evidence>
<feature type="compositionally biased region" description="Acidic residues" evidence="6">
    <location>
        <begin position="509"/>
        <end position="521"/>
    </location>
</feature>
<dbReference type="GO" id="GO:0031509">
    <property type="term" value="P:subtelomeric heterochromatin formation"/>
    <property type="evidence" value="ECO:0007669"/>
    <property type="project" value="TreeGrafter"/>
</dbReference>
<dbReference type="InterPro" id="IPR028942">
    <property type="entry name" value="WHIM1_dom"/>
</dbReference>
<dbReference type="GO" id="GO:0000781">
    <property type="term" value="C:chromosome, telomeric region"/>
    <property type="evidence" value="ECO:0007669"/>
    <property type="project" value="GOC"/>
</dbReference>
<feature type="compositionally biased region" description="Basic and acidic residues" evidence="6">
    <location>
        <begin position="674"/>
        <end position="690"/>
    </location>
</feature>
<keyword evidence="9" id="KW-1185">Reference proteome</keyword>
<dbReference type="InterPro" id="IPR018501">
    <property type="entry name" value="DDT_dom"/>
</dbReference>
<feature type="coiled-coil region" evidence="5">
    <location>
        <begin position="622"/>
        <end position="660"/>
    </location>
</feature>
<dbReference type="PANTHER" id="PTHR32075:SF6">
    <property type="entry name" value="ISWI CHROMATIN-REMODELING COMPLEX SUBUNIT YPL216W-RELATED"/>
    <property type="match status" value="1"/>
</dbReference>
<dbReference type="OrthoDB" id="332390at2759"/>
<dbReference type="InterPro" id="IPR028941">
    <property type="entry name" value="WHIM2_dom"/>
</dbReference>
<gene>
    <name evidence="8" type="ORF">L211DRAFT_850843</name>
</gene>
<comment type="subcellular location">
    <subcellularLocation>
        <location evidence="1 4">Nucleus</location>
    </subcellularLocation>
</comment>
<organism evidence="8 9">
    <name type="scientific">Terfezia boudieri ATCC MYA-4762</name>
    <dbReference type="NCBI Taxonomy" id="1051890"/>
    <lineage>
        <taxon>Eukaryota</taxon>
        <taxon>Fungi</taxon>
        <taxon>Dikarya</taxon>
        <taxon>Ascomycota</taxon>
        <taxon>Pezizomycotina</taxon>
        <taxon>Pezizomycetes</taxon>
        <taxon>Pezizales</taxon>
        <taxon>Pezizaceae</taxon>
        <taxon>Terfezia</taxon>
    </lineage>
</organism>
<feature type="region of interest" description="Disordered" evidence="6">
    <location>
        <begin position="975"/>
        <end position="1015"/>
    </location>
</feature>
<dbReference type="PANTHER" id="PTHR32075">
    <property type="entry name" value="ISWI CHROMATIN-REMODELING COMPLEX SUBUNIT YPL216W-RELATED"/>
    <property type="match status" value="1"/>
</dbReference>
<feature type="compositionally biased region" description="Basic and acidic residues" evidence="6">
    <location>
        <begin position="708"/>
        <end position="736"/>
    </location>
</feature>
<dbReference type="GO" id="GO:0000785">
    <property type="term" value="C:chromatin"/>
    <property type="evidence" value="ECO:0007669"/>
    <property type="project" value="UniProtKB-ARBA"/>
</dbReference>
<feature type="compositionally biased region" description="Acidic residues" evidence="6">
    <location>
        <begin position="695"/>
        <end position="707"/>
    </location>
</feature>
<dbReference type="FunCoup" id="A0A3N4LHD3">
    <property type="interactions" value="237"/>
</dbReference>
<dbReference type="Pfam" id="PF15612">
    <property type="entry name" value="WHIM1"/>
    <property type="match status" value="1"/>
</dbReference>
<dbReference type="Pfam" id="PF15613">
    <property type="entry name" value="WSD"/>
    <property type="match status" value="1"/>
</dbReference>
<feature type="region of interest" description="Disordered" evidence="6">
    <location>
        <begin position="265"/>
        <end position="330"/>
    </location>
</feature>
<dbReference type="GO" id="GO:0005634">
    <property type="term" value="C:nucleus"/>
    <property type="evidence" value="ECO:0007669"/>
    <property type="project" value="UniProtKB-SubCell"/>
</dbReference>
<keyword evidence="2 5" id="KW-0175">Coiled coil</keyword>
<keyword evidence="3 4" id="KW-0539">Nucleus</keyword>
<feature type="compositionally biased region" description="Polar residues" evidence="6">
    <location>
        <begin position="269"/>
        <end position="287"/>
    </location>
</feature>
<feature type="domain" description="WAC" evidence="7">
    <location>
        <begin position="32"/>
        <end position="142"/>
    </location>
</feature>
<dbReference type="EMBL" id="ML121553">
    <property type="protein sequence ID" value="RPB22300.1"/>
    <property type="molecule type" value="Genomic_DNA"/>
</dbReference>
<feature type="compositionally biased region" description="Basic and acidic residues" evidence="6">
    <location>
        <begin position="496"/>
        <end position="508"/>
    </location>
</feature>
<accession>A0A3N4LHD3</accession>
<dbReference type="AlphaFoldDB" id="A0A3N4LHD3"/>
<evidence type="ECO:0000256" key="4">
    <source>
        <dbReference type="PROSITE-ProRule" id="PRU00475"/>
    </source>
</evidence>
<dbReference type="Pfam" id="PF02791">
    <property type="entry name" value="DDT"/>
    <property type="match status" value="1"/>
</dbReference>
<sequence length="1015" mass="115825">MAKLIDVTLHQVLFKRKPVQFVPAPVIDDTSQEVWLIGETGEIFTSYENYLARLDFYKQKRFICEITGHSSLSFFEAHRSETAGSKDVDETFPEALKEPVLRKVQFQTISRVDNLVDHIFDLFKQDFYPGETVMAFLPSGDRTEAVIREKIRLSELRNPTTNEVERRAMSRYVVKLPNRNGAEANVDDEQLVRDRKVFTKAMLRSFIKNTVSREAWTGAPWVVKEQYAKKYKIDSTIPPHLMRGLTAADRKAALLRRKEQEAALLGNARNPSVTSTPVAESTGTSTLDIRPVPTLSKSHKSKNQQAGGRGDRNSDASSPMPTPERECSTNAFPLNKIIMKQEIKTTPVPKPPPPPVIKYPIEDLQIPPKPDAPKRPSMHFLSQPMALGPSNSDAAKIEEHITHYLLETWVFLNIYCEPFLLDSFTFDDYVDAIKFSTEDIDCELFVEVHCALLKSLVGEGDNGRVEISLPEVEDEDEDDEDDSSVRQASEAAEDSVEVKVKQISKDKPEEDEDVEMEDGDENKEIGHRAVELFEDGYDWIARLRRRDFKNGGWQVIVVGLLDQFSVLPKYAADADQILSHLVPPEEEPTQQTVRNQYMTLDINLRTLVLHILVGLSFDASMIRKYMEECAEAMTEYRKKKIEHQRARKAYLEKLRSLEDERKILLPENTPRSASPERARSTSKEDGDNDSRVNGTEDEDEVDETGEDTDNRRTLRRGDERANARKRKREEEKEKAEAAANKPKTSQQFQRVLKNIEKIRNKIAKEEEEIATIDEDLREADCARLRLLGKDRFFNRYWWFERNGMPFAGLPTSSTADAGYANGRLWVQGPSDMERQGFLEQSKPHEVVATGDQMDLDPKMPAMERKLREEGETSVVLSHQFAFYETPEELSALISWLDSRGERELRLKKELELYRKKIVDGMEKRKAYLTPIEDASGSESATGTRMSTRGKIYLDPSAHRCLIWQNTTAVDELGHTHYDQPVKKPKGSRKSTGTDDKGAVNRNGKPLGRQGTRYNF</sequence>
<evidence type="ECO:0000256" key="2">
    <source>
        <dbReference type="ARBA" id="ARBA00023054"/>
    </source>
</evidence>
<evidence type="ECO:0000313" key="9">
    <source>
        <dbReference type="Proteomes" id="UP000267821"/>
    </source>
</evidence>
<name>A0A3N4LHD3_9PEZI</name>
<feature type="region of interest" description="Disordered" evidence="6">
    <location>
        <begin position="469"/>
        <end position="525"/>
    </location>
</feature>
<reference evidence="8 9" key="1">
    <citation type="journal article" date="2018" name="Nat. Ecol. Evol.">
        <title>Pezizomycetes genomes reveal the molecular basis of ectomycorrhizal truffle lifestyle.</title>
        <authorList>
            <person name="Murat C."/>
            <person name="Payen T."/>
            <person name="Noel B."/>
            <person name="Kuo A."/>
            <person name="Morin E."/>
            <person name="Chen J."/>
            <person name="Kohler A."/>
            <person name="Krizsan K."/>
            <person name="Balestrini R."/>
            <person name="Da Silva C."/>
            <person name="Montanini B."/>
            <person name="Hainaut M."/>
            <person name="Levati E."/>
            <person name="Barry K.W."/>
            <person name="Belfiori B."/>
            <person name="Cichocki N."/>
            <person name="Clum A."/>
            <person name="Dockter R.B."/>
            <person name="Fauchery L."/>
            <person name="Guy J."/>
            <person name="Iotti M."/>
            <person name="Le Tacon F."/>
            <person name="Lindquist E.A."/>
            <person name="Lipzen A."/>
            <person name="Malagnac F."/>
            <person name="Mello A."/>
            <person name="Molinier V."/>
            <person name="Miyauchi S."/>
            <person name="Poulain J."/>
            <person name="Riccioni C."/>
            <person name="Rubini A."/>
            <person name="Sitrit Y."/>
            <person name="Splivallo R."/>
            <person name="Traeger S."/>
            <person name="Wang M."/>
            <person name="Zifcakova L."/>
            <person name="Wipf D."/>
            <person name="Zambonelli A."/>
            <person name="Paolocci F."/>
            <person name="Nowrousian M."/>
            <person name="Ottonello S."/>
            <person name="Baldrian P."/>
            <person name="Spatafora J.W."/>
            <person name="Henrissat B."/>
            <person name="Nagy L.G."/>
            <person name="Aury J.M."/>
            <person name="Wincker P."/>
            <person name="Grigoriev I.V."/>
            <person name="Bonfante P."/>
            <person name="Martin F.M."/>
        </authorList>
    </citation>
    <scope>NUCLEOTIDE SEQUENCE [LARGE SCALE GENOMIC DNA]</scope>
    <source>
        <strain evidence="8 9">ATCC MYA-4762</strain>
    </source>
</reference>
<evidence type="ECO:0000313" key="8">
    <source>
        <dbReference type="EMBL" id="RPB22300.1"/>
    </source>
</evidence>
<dbReference type="Pfam" id="PF10537">
    <property type="entry name" value="WAC_Acf1_DNA_bd"/>
    <property type="match status" value="1"/>
</dbReference>
<dbReference type="Proteomes" id="UP000267821">
    <property type="component" value="Unassembled WGS sequence"/>
</dbReference>
<dbReference type="PROSITE" id="PS51136">
    <property type="entry name" value="WAC"/>
    <property type="match status" value="1"/>
</dbReference>
<evidence type="ECO:0000256" key="5">
    <source>
        <dbReference type="SAM" id="Coils"/>
    </source>
</evidence>
<evidence type="ECO:0000259" key="7">
    <source>
        <dbReference type="PROSITE" id="PS51136"/>
    </source>
</evidence>
<evidence type="ECO:0000256" key="1">
    <source>
        <dbReference type="ARBA" id="ARBA00004123"/>
    </source>
</evidence>
<dbReference type="InterPro" id="IPR013136">
    <property type="entry name" value="WSTF_Acf1_Cbp146"/>
</dbReference>
<dbReference type="STRING" id="1051890.A0A3N4LHD3"/>
<dbReference type="InParanoid" id="A0A3N4LHD3"/>